<comment type="caution">
    <text evidence="2">The sequence shown here is derived from an EMBL/GenBank/DDBJ whole genome shotgun (WGS) entry which is preliminary data.</text>
</comment>
<dbReference type="AlphaFoldDB" id="A0A4Y2HPT8"/>
<dbReference type="EMBL" id="BGPR01002072">
    <property type="protein sequence ID" value="GBM67260.1"/>
    <property type="molecule type" value="Genomic_DNA"/>
</dbReference>
<organism evidence="2 3">
    <name type="scientific">Araneus ventricosus</name>
    <name type="common">Orbweaver spider</name>
    <name type="synonym">Epeira ventricosa</name>
    <dbReference type="NCBI Taxonomy" id="182803"/>
    <lineage>
        <taxon>Eukaryota</taxon>
        <taxon>Metazoa</taxon>
        <taxon>Ecdysozoa</taxon>
        <taxon>Arthropoda</taxon>
        <taxon>Chelicerata</taxon>
        <taxon>Arachnida</taxon>
        <taxon>Araneae</taxon>
        <taxon>Araneomorphae</taxon>
        <taxon>Entelegynae</taxon>
        <taxon>Araneoidea</taxon>
        <taxon>Araneidae</taxon>
        <taxon>Araneus</taxon>
    </lineage>
</organism>
<evidence type="ECO:0000313" key="2">
    <source>
        <dbReference type="EMBL" id="GBM67260.1"/>
    </source>
</evidence>
<name>A0A4Y2HPT8_ARAVE</name>
<proteinExistence type="predicted"/>
<feature type="compositionally biased region" description="Polar residues" evidence="1">
    <location>
        <begin position="65"/>
        <end position="79"/>
    </location>
</feature>
<accession>A0A4Y2HPT8</accession>
<feature type="region of interest" description="Disordered" evidence="1">
    <location>
        <begin position="65"/>
        <end position="91"/>
    </location>
</feature>
<dbReference type="OrthoDB" id="8123811at2759"/>
<evidence type="ECO:0000256" key="1">
    <source>
        <dbReference type="SAM" id="MobiDB-lite"/>
    </source>
</evidence>
<feature type="compositionally biased region" description="Basic and acidic residues" evidence="1">
    <location>
        <begin position="82"/>
        <end position="91"/>
    </location>
</feature>
<keyword evidence="3" id="KW-1185">Reference proteome</keyword>
<dbReference type="Proteomes" id="UP000499080">
    <property type="component" value="Unassembled WGS sequence"/>
</dbReference>
<sequence length="91" mass="10240">MTAREYPNSLKNSKNVEVTKVIPFIGSKREVEKAEQTRKHLLEQLVKGTINSILAAVSLSWSKSQLSEKAGNEPQTYLNDPTVDKQLQRSL</sequence>
<evidence type="ECO:0000313" key="3">
    <source>
        <dbReference type="Proteomes" id="UP000499080"/>
    </source>
</evidence>
<reference evidence="2 3" key="1">
    <citation type="journal article" date="2019" name="Sci. Rep.">
        <title>Orb-weaving spider Araneus ventricosus genome elucidates the spidroin gene catalogue.</title>
        <authorList>
            <person name="Kono N."/>
            <person name="Nakamura H."/>
            <person name="Ohtoshi R."/>
            <person name="Moran D.A.P."/>
            <person name="Shinohara A."/>
            <person name="Yoshida Y."/>
            <person name="Fujiwara M."/>
            <person name="Mori M."/>
            <person name="Tomita M."/>
            <person name="Arakawa K."/>
        </authorList>
    </citation>
    <scope>NUCLEOTIDE SEQUENCE [LARGE SCALE GENOMIC DNA]</scope>
</reference>
<gene>
    <name evidence="2" type="ORF">AVEN_213592_1</name>
</gene>
<protein>
    <submittedName>
        <fullName evidence="2">Uncharacterized protein</fullName>
    </submittedName>
</protein>